<dbReference type="Gene3D" id="3.40.50.300">
    <property type="entry name" value="P-loop containing nucleotide triphosphate hydrolases"/>
    <property type="match status" value="1"/>
</dbReference>
<dbReference type="RefSeq" id="XP_001304745.1">
    <property type="nucleotide sequence ID" value="XM_001304744.1"/>
</dbReference>
<dbReference type="GO" id="GO:0005634">
    <property type="term" value="C:nucleus"/>
    <property type="evidence" value="ECO:0000318"/>
    <property type="project" value="GO_Central"/>
</dbReference>
<dbReference type="InterPro" id="IPR003593">
    <property type="entry name" value="AAA+_ATPase"/>
</dbReference>
<gene>
    <name evidence="5" type="ORF">TVAG_459400</name>
</gene>
<dbReference type="eggNOG" id="KOG0730">
    <property type="taxonomic scope" value="Eukaryota"/>
</dbReference>
<feature type="compositionally biased region" description="Basic and acidic residues" evidence="3">
    <location>
        <begin position="446"/>
        <end position="464"/>
    </location>
</feature>
<evidence type="ECO:0000259" key="4">
    <source>
        <dbReference type="SMART" id="SM00382"/>
    </source>
</evidence>
<dbReference type="SUPFAM" id="SSF54585">
    <property type="entry name" value="Cdc48 domain 2-like"/>
    <property type="match status" value="1"/>
</dbReference>
<sequence>MQAPSAFFVDQCQKDGFNVFMSPEKMAQLSFREGQVVRIKTQSKESILVKLYSSKEECPIANIQIPRAVRNNIHCFLGQTVVVEAAEKVAKADDVIISAVSETIDGIDGSIIDLLYASNYDFVGMPIRRDQIIPVYALNRVIEFKVVNCSPEEEVIIQDKEVILYRNQPIHRENINFSTVSYDSIGGLHKQIDQIRKLIEFPLLQPKLVSSFGVRPSSGILITGQSGSGKSYVARAISNETPCHFEYIKAIDLLTKSPNDAAFILKRFVDRVYEKAPSILFIDDIDLICDPISLTDTATDNHLSNALLSAIDRCIDNPRVVFIGTAKSADSIPKDFKRSRRLDKVIEFPMPDRQGRVEIIRCSIKNTLLHSATTPEDLEQGTEGLSAGEIARTCQMALVHRAMEIVQSQNSDADVSIEVLQSLVVGKRRFQKLLPNGNKDFGSPQKSDDPFAFADEKPPAKNDDPFGGMSVAGQKKNNDDPFSGMKASKAKNDDDPFAGMSSGSAPSKKDNDDPFAGMSTKSSDPFGNKSSANDDPFGAPAKPAANKSADPFGNPAASDDPFSVPSNNSKKSDDPFADSDNPFGAPKKADAKPKSDDPFGAPKAQKSADPFGNNDDPFGIPAKPAEKKDNDDPFGAPKAAKSSDPFGNNDDPFGTPKQDNKKSADPFGNNDNPFGAPKAAKSSDPFGNNDDPFGTPKQDNKKSADPFGNNDDPFGAPKAQKDESDPFGAPKSQKSSDPFGAPAAAKKDDASDPFGAPKAQKSADPFGNNNNDDPFGAPTKPAAKADDDPFSAKPAPKGSSDPFGAPSANSNGNDDPFAAKPAQKNSSDPFGNGNDPFGGPSSNNKPQNSSDPFGAPSGKPQNSSDPFGNDPFAAPPSNNKSQGSSDPFGNGNDPFGNSKPQNSSDPFGGPSNDPFGNPSNNSQKSGNQPNNSSDPFAAPSNKPQNSSDPFGNDPFGSSAKQPQNSSDPFGSSSNNAGGGFDPFGSQSSAGQPKDPFAGMQKVDLKQATIEDKKKQQQQQPQQPEQPQKKVINDPFAPRRKK</sequence>
<dbReference type="InterPro" id="IPR029067">
    <property type="entry name" value="CDC48_domain_2-like_sf"/>
</dbReference>
<dbReference type="InterPro" id="IPR050168">
    <property type="entry name" value="AAA_ATPase_domain"/>
</dbReference>
<dbReference type="VEuPathDB" id="TrichDB:TVAG_459400"/>
<dbReference type="InterPro" id="IPR027417">
    <property type="entry name" value="P-loop_NTPase"/>
</dbReference>
<proteinExistence type="predicted"/>
<feature type="compositionally biased region" description="Low complexity" evidence="3">
    <location>
        <begin position="828"/>
        <end position="844"/>
    </location>
</feature>
<evidence type="ECO:0000256" key="3">
    <source>
        <dbReference type="SAM" id="MobiDB-lite"/>
    </source>
</evidence>
<dbReference type="STRING" id="5722.A2FTG5"/>
<name>A2FTG5_TRIV3</name>
<feature type="compositionally biased region" description="Low complexity" evidence="3">
    <location>
        <begin position="1016"/>
        <end position="1025"/>
    </location>
</feature>
<dbReference type="Pfam" id="PF02359">
    <property type="entry name" value="CDC48_N"/>
    <property type="match status" value="1"/>
</dbReference>
<dbReference type="GO" id="GO:0030970">
    <property type="term" value="P:retrograde protein transport, ER to cytosol"/>
    <property type="evidence" value="ECO:0000318"/>
    <property type="project" value="GO_Central"/>
</dbReference>
<dbReference type="SMART" id="SM00382">
    <property type="entry name" value="AAA"/>
    <property type="match status" value="1"/>
</dbReference>
<dbReference type="InterPro" id="IPR025662">
    <property type="entry name" value="Sigma_54_int_dom_ATP-bd_1"/>
</dbReference>
<keyword evidence="1" id="KW-0547">Nucleotide-binding</keyword>
<dbReference type="GO" id="GO:0031593">
    <property type="term" value="F:polyubiquitin modification-dependent protein binding"/>
    <property type="evidence" value="ECO:0000318"/>
    <property type="project" value="GO_Central"/>
</dbReference>
<dbReference type="InterPro" id="IPR003338">
    <property type="entry name" value="CDC4_N-term_subdom"/>
</dbReference>
<keyword evidence="2" id="KW-0067">ATP-binding</keyword>
<feature type="compositionally biased region" description="Basic and acidic residues" evidence="3">
    <location>
        <begin position="587"/>
        <end position="597"/>
    </location>
</feature>
<dbReference type="AlphaFoldDB" id="A2FTG5"/>
<dbReference type="InParanoid" id="A2FTG5"/>
<feature type="compositionally biased region" description="Polar residues" evidence="3">
    <location>
        <begin position="917"/>
        <end position="934"/>
    </location>
</feature>
<dbReference type="GO" id="GO:0005829">
    <property type="term" value="C:cytosol"/>
    <property type="evidence" value="ECO:0000318"/>
    <property type="project" value="GO_Central"/>
</dbReference>
<organism evidence="5 6">
    <name type="scientific">Trichomonas vaginalis (strain ATCC PRA-98 / G3)</name>
    <dbReference type="NCBI Taxonomy" id="412133"/>
    <lineage>
        <taxon>Eukaryota</taxon>
        <taxon>Metamonada</taxon>
        <taxon>Parabasalia</taxon>
        <taxon>Trichomonadida</taxon>
        <taxon>Trichomonadidae</taxon>
        <taxon>Trichomonas</taxon>
    </lineage>
</organism>
<feature type="compositionally biased region" description="Polar residues" evidence="3">
    <location>
        <begin position="958"/>
        <end position="969"/>
    </location>
</feature>
<feature type="compositionally biased region" description="Polar residues" evidence="3">
    <location>
        <begin position="519"/>
        <end position="533"/>
    </location>
</feature>
<dbReference type="KEGG" id="tva:4749517"/>
<keyword evidence="6" id="KW-1185">Reference proteome</keyword>
<protein>
    <submittedName>
        <fullName evidence="5">ATPase, AAA family protein</fullName>
    </submittedName>
</protein>
<dbReference type="GO" id="GO:0051228">
    <property type="term" value="P:mitotic spindle disassembly"/>
    <property type="evidence" value="ECO:0000318"/>
    <property type="project" value="GO_Central"/>
</dbReference>
<evidence type="ECO:0000313" key="6">
    <source>
        <dbReference type="Proteomes" id="UP000001542"/>
    </source>
</evidence>
<feature type="domain" description="AAA+ ATPase" evidence="4">
    <location>
        <begin position="216"/>
        <end position="352"/>
    </location>
</feature>
<dbReference type="Pfam" id="PF00004">
    <property type="entry name" value="AAA"/>
    <property type="match status" value="1"/>
</dbReference>
<dbReference type="Gene3D" id="3.10.330.10">
    <property type="match status" value="1"/>
</dbReference>
<reference evidence="5" key="2">
    <citation type="journal article" date="2007" name="Science">
        <title>Draft genome sequence of the sexually transmitted pathogen Trichomonas vaginalis.</title>
        <authorList>
            <person name="Carlton J.M."/>
            <person name="Hirt R.P."/>
            <person name="Silva J.C."/>
            <person name="Delcher A.L."/>
            <person name="Schatz M."/>
            <person name="Zhao Q."/>
            <person name="Wortman J.R."/>
            <person name="Bidwell S.L."/>
            <person name="Alsmark U.C.M."/>
            <person name="Besteiro S."/>
            <person name="Sicheritz-Ponten T."/>
            <person name="Noel C.J."/>
            <person name="Dacks J.B."/>
            <person name="Foster P.G."/>
            <person name="Simillion C."/>
            <person name="Van de Peer Y."/>
            <person name="Miranda-Saavedra D."/>
            <person name="Barton G.J."/>
            <person name="Westrop G.D."/>
            <person name="Mueller S."/>
            <person name="Dessi D."/>
            <person name="Fiori P.L."/>
            <person name="Ren Q."/>
            <person name="Paulsen I."/>
            <person name="Zhang H."/>
            <person name="Bastida-Corcuera F.D."/>
            <person name="Simoes-Barbosa A."/>
            <person name="Brown M.T."/>
            <person name="Hayes R.D."/>
            <person name="Mukherjee M."/>
            <person name="Okumura C.Y."/>
            <person name="Schneider R."/>
            <person name="Smith A.J."/>
            <person name="Vanacova S."/>
            <person name="Villalvazo M."/>
            <person name="Haas B.J."/>
            <person name="Pertea M."/>
            <person name="Feldblyum T.V."/>
            <person name="Utterback T.R."/>
            <person name="Shu C.L."/>
            <person name="Osoegawa K."/>
            <person name="de Jong P.J."/>
            <person name="Hrdy I."/>
            <person name="Horvathova L."/>
            <person name="Zubacova Z."/>
            <person name="Dolezal P."/>
            <person name="Malik S.B."/>
            <person name="Logsdon J.M. Jr."/>
            <person name="Henze K."/>
            <person name="Gupta A."/>
            <person name="Wang C.C."/>
            <person name="Dunne R.L."/>
            <person name="Upcroft J.A."/>
            <person name="Upcroft P."/>
            <person name="White O."/>
            <person name="Salzberg S.L."/>
            <person name="Tang P."/>
            <person name="Chiu C.-H."/>
            <person name="Lee Y.-S."/>
            <person name="Embley T.M."/>
            <person name="Coombs G.H."/>
            <person name="Mottram J.C."/>
            <person name="Tachezy J."/>
            <person name="Fraser-Liggett C.M."/>
            <person name="Johnson P.J."/>
        </authorList>
    </citation>
    <scope>NUCLEOTIDE SEQUENCE [LARGE SCALE GENOMIC DNA]</scope>
    <source>
        <strain evidence="5">G3</strain>
    </source>
</reference>
<evidence type="ECO:0000313" key="5">
    <source>
        <dbReference type="EMBL" id="EAX91815.1"/>
    </source>
</evidence>
<feature type="compositionally biased region" description="Low complexity" evidence="3">
    <location>
        <begin position="763"/>
        <end position="782"/>
    </location>
</feature>
<feature type="compositionally biased region" description="Basic and acidic residues" evidence="3">
    <location>
        <begin position="1002"/>
        <end position="1014"/>
    </location>
</feature>
<dbReference type="PANTHER" id="PTHR23077">
    <property type="entry name" value="AAA-FAMILY ATPASE"/>
    <property type="match status" value="1"/>
</dbReference>
<dbReference type="GO" id="GO:0005524">
    <property type="term" value="F:ATP binding"/>
    <property type="evidence" value="ECO:0007669"/>
    <property type="project" value="UniProtKB-KW"/>
</dbReference>
<dbReference type="Gene3D" id="2.40.40.20">
    <property type="match status" value="1"/>
</dbReference>
<evidence type="ECO:0000256" key="2">
    <source>
        <dbReference type="ARBA" id="ARBA00022840"/>
    </source>
</evidence>
<dbReference type="SUPFAM" id="SSF52540">
    <property type="entry name" value="P-loop containing nucleoside triphosphate hydrolases"/>
    <property type="match status" value="1"/>
</dbReference>
<dbReference type="PROSITE" id="PS00675">
    <property type="entry name" value="SIGMA54_INTERACT_1"/>
    <property type="match status" value="1"/>
</dbReference>
<reference evidence="5" key="1">
    <citation type="submission" date="2006-10" db="EMBL/GenBank/DDBJ databases">
        <authorList>
            <person name="Amadeo P."/>
            <person name="Zhao Q."/>
            <person name="Wortman J."/>
            <person name="Fraser-Liggett C."/>
            <person name="Carlton J."/>
        </authorList>
    </citation>
    <scope>NUCLEOTIDE SEQUENCE</scope>
    <source>
        <strain evidence="5">G3</strain>
    </source>
</reference>
<dbReference type="GO" id="GO:0034098">
    <property type="term" value="C:VCP-NPL4-UFD1 AAA ATPase complex"/>
    <property type="evidence" value="ECO:0000318"/>
    <property type="project" value="GO_Central"/>
</dbReference>
<dbReference type="OMA" id="MYNRSEL"/>
<feature type="region of interest" description="Disordered" evidence="3">
    <location>
        <begin position="434"/>
        <end position="1041"/>
    </location>
</feature>
<dbReference type="InterPro" id="IPR003959">
    <property type="entry name" value="ATPase_AAA_core"/>
</dbReference>
<dbReference type="SMR" id="A2FTG5"/>
<dbReference type="VEuPathDB" id="TrichDB:TVAGG3_0452910"/>
<dbReference type="GO" id="GO:0043161">
    <property type="term" value="P:proteasome-mediated ubiquitin-dependent protein catabolic process"/>
    <property type="evidence" value="ECO:0000318"/>
    <property type="project" value="GO_Central"/>
</dbReference>
<feature type="compositionally biased region" description="Polar residues" evidence="3">
    <location>
        <begin position="876"/>
        <end position="887"/>
    </location>
</feature>
<accession>A2FTG5</accession>
<dbReference type="SUPFAM" id="SSF50692">
    <property type="entry name" value="ADC-like"/>
    <property type="match status" value="1"/>
</dbReference>
<dbReference type="FunFam" id="3.40.50.300:FF:000166">
    <property type="entry name" value="vesicle-fusing ATPase isoform X1"/>
    <property type="match status" value="1"/>
</dbReference>
<dbReference type="FunFam" id="2.40.40.20:FF:000061">
    <property type="entry name" value="ATPase, AAA family protein"/>
    <property type="match status" value="1"/>
</dbReference>
<evidence type="ECO:0000256" key="1">
    <source>
        <dbReference type="ARBA" id="ARBA00022741"/>
    </source>
</evidence>
<dbReference type="EMBL" id="DS114009">
    <property type="protein sequence ID" value="EAX91815.1"/>
    <property type="molecule type" value="Genomic_DNA"/>
</dbReference>
<dbReference type="GO" id="GO:0016887">
    <property type="term" value="F:ATP hydrolysis activity"/>
    <property type="evidence" value="ECO:0000318"/>
    <property type="project" value="GO_Central"/>
</dbReference>
<dbReference type="InterPro" id="IPR009010">
    <property type="entry name" value="Asp_de-COase-like_dom_sf"/>
</dbReference>
<dbReference type="Gene3D" id="1.10.8.60">
    <property type="match status" value="1"/>
</dbReference>
<dbReference type="OrthoDB" id="10544418at2759"/>
<dbReference type="GO" id="GO:0097352">
    <property type="term" value="P:autophagosome maturation"/>
    <property type="evidence" value="ECO:0000318"/>
    <property type="project" value="GO_Central"/>
</dbReference>
<dbReference type="Proteomes" id="UP000001542">
    <property type="component" value="Unassembled WGS sequence"/>
</dbReference>
<dbReference type="PANTHER" id="PTHR23077:SF171">
    <property type="entry name" value="NUCLEAR VALOSIN-CONTAINING PROTEIN-LIKE"/>
    <property type="match status" value="1"/>
</dbReference>